<accession>A0A9D2MD07</accession>
<proteinExistence type="predicted"/>
<protein>
    <submittedName>
        <fullName evidence="1">Uncharacterized protein</fullName>
    </submittedName>
</protein>
<evidence type="ECO:0000313" key="2">
    <source>
        <dbReference type="Proteomes" id="UP000824208"/>
    </source>
</evidence>
<reference evidence="1" key="2">
    <citation type="submission" date="2021-04" db="EMBL/GenBank/DDBJ databases">
        <authorList>
            <person name="Gilroy R."/>
        </authorList>
    </citation>
    <scope>NUCLEOTIDE SEQUENCE</scope>
    <source>
        <strain evidence="1">CHK189-11263</strain>
    </source>
</reference>
<evidence type="ECO:0000313" key="1">
    <source>
        <dbReference type="EMBL" id="HJB57935.1"/>
    </source>
</evidence>
<dbReference type="Proteomes" id="UP000824208">
    <property type="component" value="Unassembled WGS sequence"/>
</dbReference>
<dbReference type="EMBL" id="DWYC01000088">
    <property type="protein sequence ID" value="HJB57935.1"/>
    <property type="molecule type" value="Genomic_DNA"/>
</dbReference>
<sequence>MKTYRVTIRNGAYPLTYDTLSIAKAYGCLMEARNWACHVDFDPEELMEVLADLRAGRKLLYETDGWKVEAEMEESQCRE</sequence>
<reference evidence="1" key="1">
    <citation type="journal article" date="2021" name="PeerJ">
        <title>Extensive microbial diversity within the chicken gut microbiome revealed by metagenomics and culture.</title>
        <authorList>
            <person name="Gilroy R."/>
            <person name="Ravi A."/>
            <person name="Getino M."/>
            <person name="Pursley I."/>
            <person name="Horton D.L."/>
            <person name="Alikhan N.F."/>
            <person name="Baker D."/>
            <person name="Gharbi K."/>
            <person name="Hall N."/>
            <person name="Watson M."/>
            <person name="Adriaenssens E.M."/>
            <person name="Foster-Nyarko E."/>
            <person name="Jarju S."/>
            <person name="Secka A."/>
            <person name="Antonio M."/>
            <person name="Oren A."/>
            <person name="Chaudhuri R.R."/>
            <person name="La Ragione R."/>
            <person name="Hildebrand F."/>
            <person name="Pallen M.J."/>
        </authorList>
    </citation>
    <scope>NUCLEOTIDE SEQUENCE</scope>
    <source>
        <strain evidence="1">CHK189-11263</strain>
    </source>
</reference>
<name>A0A9D2MD07_9FIRM</name>
<gene>
    <name evidence="1" type="ORF">H9714_10330</name>
</gene>
<comment type="caution">
    <text evidence="1">The sequence shown here is derived from an EMBL/GenBank/DDBJ whole genome shotgun (WGS) entry which is preliminary data.</text>
</comment>
<dbReference type="AlphaFoldDB" id="A0A9D2MD07"/>
<organism evidence="1 2">
    <name type="scientific">Candidatus Flavonifractor intestinipullorum</name>
    <dbReference type="NCBI Taxonomy" id="2838587"/>
    <lineage>
        <taxon>Bacteria</taxon>
        <taxon>Bacillati</taxon>
        <taxon>Bacillota</taxon>
        <taxon>Clostridia</taxon>
        <taxon>Eubacteriales</taxon>
        <taxon>Oscillospiraceae</taxon>
        <taxon>Flavonifractor</taxon>
    </lineage>
</organism>